<keyword evidence="2" id="KW-1185">Reference proteome</keyword>
<accession>A0A397JHX4</accession>
<evidence type="ECO:0000313" key="1">
    <source>
        <dbReference type="EMBL" id="RHZ84553.1"/>
    </source>
</evidence>
<evidence type="ECO:0000313" key="2">
    <source>
        <dbReference type="Proteomes" id="UP000266861"/>
    </source>
</evidence>
<proteinExistence type="predicted"/>
<organism evidence="1 2">
    <name type="scientific">Diversispora epigaea</name>
    <dbReference type="NCBI Taxonomy" id="1348612"/>
    <lineage>
        <taxon>Eukaryota</taxon>
        <taxon>Fungi</taxon>
        <taxon>Fungi incertae sedis</taxon>
        <taxon>Mucoromycota</taxon>
        <taxon>Glomeromycotina</taxon>
        <taxon>Glomeromycetes</taxon>
        <taxon>Diversisporales</taxon>
        <taxon>Diversisporaceae</taxon>
        <taxon>Diversispora</taxon>
    </lineage>
</organism>
<name>A0A397JHX4_9GLOM</name>
<comment type="caution">
    <text evidence="1">The sequence shown here is derived from an EMBL/GenBank/DDBJ whole genome shotgun (WGS) entry which is preliminary data.</text>
</comment>
<protein>
    <submittedName>
        <fullName evidence="1">Uncharacterized protein</fullName>
    </submittedName>
</protein>
<reference evidence="1 2" key="1">
    <citation type="submission" date="2018-08" db="EMBL/GenBank/DDBJ databases">
        <title>Genome and evolution of the arbuscular mycorrhizal fungus Diversispora epigaea (formerly Glomus versiforme) and its bacterial endosymbionts.</title>
        <authorList>
            <person name="Sun X."/>
            <person name="Fei Z."/>
            <person name="Harrison M."/>
        </authorList>
    </citation>
    <scope>NUCLEOTIDE SEQUENCE [LARGE SCALE GENOMIC DNA]</scope>
    <source>
        <strain evidence="1 2">IT104</strain>
    </source>
</reference>
<gene>
    <name evidence="1" type="ORF">Glove_79g71</name>
</gene>
<dbReference type="Proteomes" id="UP000266861">
    <property type="component" value="Unassembled WGS sequence"/>
</dbReference>
<dbReference type="EMBL" id="PQFF01000075">
    <property type="protein sequence ID" value="RHZ84553.1"/>
    <property type="molecule type" value="Genomic_DNA"/>
</dbReference>
<dbReference type="AlphaFoldDB" id="A0A397JHX4"/>
<sequence>MELLKKIKSFFIRVFKKSPDSTLSCPAPVNSVPSSHVPEMARSLPINIPVPPNFYSEDEDIDNIQAGWNYLKMLRSPLENPDEEVWVESPCALKGIKPIKAKLWRYYPYGKDRWPYEQSPPISFGEFNAEFYFDIPGKVGERKWNSYLAGREEELREEWDNKEYEFHFGRGRGRH</sequence>